<name>A0A076YQD3_9CAUD</name>
<dbReference type="KEGG" id="vg:22109752"/>
<protein>
    <submittedName>
        <fullName evidence="1">Uncharacterized protein</fullName>
    </submittedName>
</protein>
<sequence length="79" mass="9255">MKIQPRVHCFIFVITNENRDEIFDFAGNYVEAVEKFKNGFHDLYDDRCVAKVQMVEDQVFGSCVPHIEREKVDGDDIPF</sequence>
<accession>A0A076YQD3</accession>
<organism evidence="1 2">
    <name type="scientific">Rhizobium phage vB_RleM_P10VF</name>
    <dbReference type="NCBI Taxonomy" id="1527770"/>
    <lineage>
        <taxon>Viruses</taxon>
        <taxon>Duplodnaviria</taxon>
        <taxon>Heunggongvirae</taxon>
        <taxon>Uroviricota</taxon>
        <taxon>Caudoviricetes</taxon>
        <taxon>Pootjesviridae</taxon>
        <taxon>Innesvirus</taxon>
        <taxon>Innesvirus P10VF</taxon>
    </lineage>
</organism>
<dbReference type="EMBL" id="KM199770">
    <property type="protein sequence ID" value="AIK68416.1"/>
    <property type="molecule type" value="Genomic_DNA"/>
</dbReference>
<evidence type="ECO:0000313" key="1">
    <source>
        <dbReference type="EMBL" id="AIK68416.1"/>
    </source>
</evidence>
<dbReference type="GeneID" id="22109752"/>
<keyword evidence="2" id="KW-1185">Reference proteome</keyword>
<evidence type="ECO:0000313" key="2">
    <source>
        <dbReference type="Proteomes" id="UP000204140"/>
    </source>
</evidence>
<reference evidence="1 2" key="1">
    <citation type="submission" date="2014-07" db="EMBL/GenBank/DDBJ databases">
        <title>Isolation and characterization of Rhizobium leguminosarum phages from western Canadian soils and complete genome sequences of rhizobiophages vB_RleS_L338C and vB_RleM_P10VF.</title>
        <authorList>
            <person name="Restrepo-Cordoba M."/>
            <person name="Halmillawewa A.P."/>
            <person name="Perry B."/>
            <person name="Hynes M.F."/>
            <person name="Yost C.K."/>
        </authorList>
    </citation>
    <scope>NUCLEOTIDE SEQUENCE [LARGE SCALE GENOMIC DNA]</scope>
</reference>
<dbReference type="RefSeq" id="YP_009099942.1">
    <property type="nucleotide sequence ID" value="NC_025429.1"/>
</dbReference>
<gene>
    <name evidence="1" type="ORF">P10VF_203</name>
</gene>
<proteinExistence type="predicted"/>
<dbReference type="Proteomes" id="UP000204140">
    <property type="component" value="Segment"/>
</dbReference>